<name>A0AAV7MS70_PLEWA</name>
<dbReference type="SMART" id="SM00360">
    <property type="entry name" value="RRM"/>
    <property type="match status" value="2"/>
</dbReference>
<dbReference type="InterPro" id="IPR000504">
    <property type="entry name" value="RRM_dom"/>
</dbReference>
<dbReference type="SUPFAM" id="SSF54928">
    <property type="entry name" value="RNA-binding domain, RBD"/>
    <property type="match status" value="2"/>
</dbReference>
<dbReference type="GO" id="GO:0003729">
    <property type="term" value="F:mRNA binding"/>
    <property type="evidence" value="ECO:0007669"/>
    <property type="project" value="TreeGrafter"/>
</dbReference>
<dbReference type="GO" id="GO:0005634">
    <property type="term" value="C:nucleus"/>
    <property type="evidence" value="ECO:0007669"/>
    <property type="project" value="TreeGrafter"/>
</dbReference>
<dbReference type="FunFam" id="3.30.70.330:FF:000085">
    <property type="entry name" value="RNA-binding protein 4 isoform X1"/>
    <property type="match status" value="1"/>
</dbReference>
<evidence type="ECO:0000259" key="5">
    <source>
        <dbReference type="PROSITE" id="PS50158"/>
    </source>
</evidence>
<organism evidence="6 7">
    <name type="scientific">Pleurodeles waltl</name>
    <name type="common">Iberian ribbed newt</name>
    <dbReference type="NCBI Taxonomy" id="8319"/>
    <lineage>
        <taxon>Eukaryota</taxon>
        <taxon>Metazoa</taxon>
        <taxon>Chordata</taxon>
        <taxon>Craniata</taxon>
        <taxon>Vertebrata</taxon>
        <taxon>Euteleostomi</taxon>
        <taxon>Amphibia</taxon>
        <taxon>Batrachia</taxon>
        <taxon>Caudata</taxon>
        <taxon>Salamandroidea</taxon>
        <taxon>Salamandridae</taxon>
        <taxon>Pleurodelinae</taxon>
        <taxon>Pleurodeles</taxon>
    </lineage>
</organism>
<dbReference type="PANTHER" id="PTHR48025">
    <property type="entry name" value="OS02G0815200 PROTEIN"/>
    <property type="match status" value="1"/>
</dbReference>
<dbReference type="InterPro" id="IPR050502">
    <property type="entry name" value="Euk_RNA-bind_prot"/>
</dbReference>
<dbReference type="CDD" id="cd12607">
    <property type="entry name" value="RRM2_RBM4"/>
    <property type="match status" value="1"/>
</dbReference>
<dbReference type="PROSITE" id="PS50102">
    <property type="entry name" value="RRM"/>
    <property type="match status" value="2"/>
</dbReference>
<dbReference type="EMBL" id="JANPWB010000013">
    <property type="protein sequence ID" value="KAJ1106407.1"/>
    <property type="molecule type" value="Genomic_DNA"/>
</dbReference>
<feature type="domain" description="CCHC-type" evidence="5">
    <location>
        <begin position="181"/>
        <end position="195"/>
    </location>
</feature>
<protein>
    <submittedName>
        <fullName evidence="6">Uncharacterized protein</fullName>
    </submittedName>
</protein>
<dbReference type="Pfam" id="PF00098">
    <property type="entry name" value="zf-CCHC"/>
    <property type="match status" value="1"/>
</dbReference>
<dbReference type="InterPro" id="IPR035979">
    <property type="entry name" value="RBD_domain_sf"/>
</dbReference>
<dbReference type="GO" id="GO:0008270">
    <property type="term" value="F:zinc ion binding"/>
    <property type="evidence" value="ECO:0007669"/>
    <property type="project" value="UniProtKB-KW"/>
</dbReference>
<dbReference type="InterPro" id="IPR001878">
    <property type="entry name" value="Znf_CCHC"/>
</dbReference>
<dbReference type="AlphaFoldDB" id="A0AAV7MS70"/>
<keyword evidence="2" id="KW-0479">Metal-binding</keyword>
<evidence type="ECO:0000259" key="4">
    <source>
        <dbReference type="PROSITE" id="PS50102"/>
    </source>
</evidence>
<proteinExistence type="predicted"/>
<dbReference type="InterPro" id="IPR034898">
    <property type="entry name" value="RBM4_RRM2"/>
</dbReference>
<dbReference type="Pfam" id="PF00076">
    <property type="entry name" value="RRM_1"/>
    <property type="match status" value="2"/>
</dbReference>
<keyword evidence="2" id="KW-0862">Zinc</keyword>
<dbReference type="InterPro" id="IPR012677">
    <property type="entry name" value="Nucleotide-bd_a/b_plait_sf"/>
</dbReference>
<evidence type="ECO:0000256" key="2">
    <source>
        <dbReference type="PROSITE-ProRule" id="PRU00047"/>
    </source>
</evidence>
<dbReference type="Proteomes" id="UP001066276">
    <property type="component" value="Chromosome 9"/>
</dbReference>
<keyword evidence="1 3" id="KW-0694">RNA-binding</keyword>
<evidence type="ECO:0000313" key="7">
    <source>
        <dbReference type="Proteomes" id="UP001066276"/>
    </source>
</evidence>
<comment type="caution">
    <text evidence="6">The sequence shown here is derived from an EMBL/GenBank/DDBJ whole genome shotgun (WGS) entry which is preliminary data.</text>
</comment>
<accession>A0AAV7MS70</accession>
<evidence type="ECO:0000256" key="1">
    <source>
        <dbReference type="ARBA" id="ARBA00022884"/>
    </source>
</evidence>
<feature type="domain" description="RRM" evidence="4">
    <location>
        <begin position="21"/>
        <end position="91"/>
    </location>
</feature>
<dbReference type="PANTHER" id="PTHR48025:SF26">
    <property type="entry name" value="HETEROGENEOUS NUCLEAR RIBONUCLEOPROTEIN M-RELATED"/>
    <property type="match status" value="1"/>
</dbReference>
<sequence length="333" mass="37912">MRRRPRVIRGGGRFPHCSEMVKVFVGNLPREAKEEEIRALFEEYGKVVEFDIIKNYGFVHFEKKSAADEAVRKLHHHRIHGVTINVELSKSKAKASTKLHVSHLSTSCTNQELRAKFEEYGSVLECDIVKDYAFVHMERAEDAIEAIKGLDNTEFKGKRMHVQLSTSRLRSTPGMGETSGCYRCGRDGHWSKECPIDRAGRAPEFPDNFAEQFAPLRAPEPYPPVRAPSYPSAYADRLYYDDRDRYGVVDYYQRYRAGAYSAAALDPFADRRLPPLPPMSSTTLRDTLSASLDPYDRRLFRRSLGVLSTTFLGMGGKRTRRGRGTMHIKLQVG</sequence>
<keyword evidence="2" id="KW-0863">Zinc-finger</keyword>
<keyword evidence="7" id="KW-1185">Reference proteome</keyword>
<feature type="domain" description="RRM" evidence="4">
    <location>
        <begin position="97"/>
        <end position="167"/>
    </location>
</feature>
<dbReference type="Gene3D" id="4.10.60.10">
    <property type="entry name" value="Zinc finger, CCHC-type"/>
    <property type="match status" value="1"/>
</dbReference>
<evidence type="ECO:0000313" key="6">
    <source>
        <dbReference type="EMBL" id="KAJ1106407.1"/>
    </source>
</evidence>
<dbReference type="Gene3D" id="3.30.70.330">
    <property type="match status" value="2"/>
</dbReference>
<dbReference type="SMART" id="SM00343">
    <property type="entry name" value="ZnF_C2HC"/>
    <property type="match status" value="1"/>
</dbReference>
<gene>
    <name evidence="6" type="ORF">NDU88_003808</name>
</gene>
<dbReference type="PROSITE" id="PS50158">
    <property type="entry name" value="ZF_CCHC"/>
    <property type="match status" value="1"/>
</dbReference>
<reference evidence="6" key="1">
    <citation type="journal article" date="2022" name="bioRxiv">
        <title>Sequencing and chromosome-scale assembly of the giantPleurodeles waltlgenome.</title>
        <authorList>
            <person name="Brown T."/>
            <person name="Elewa A."/>
            <person name="Iarovenko S."/>
            <person name="Subramanian E."/>
            <person name="Araus A.J."/>
            <person name="Petzold A."/>
            <person name="Susuki M."/>
            <person name="Suzuki K.-i.T."/>
            <person name="Hayashi T."/>
            <person name="Toyoda A."/>
            <person name="Oliveira C."/>
            <person name="Osipova E."/>
            <person name="Leigh N.D."/>
            <person name="Simon A."/>
            <person name="Yun M.H."/>
        </authorList>
    </citation>
    <scope>NUCLEOTIDE SEQUENCE</scope>
    <source>
        <strain evidence="6">20211129_DDA</strain>
        <tissue evidence="6">Liver</tissue>
    </source>
</reference>
<evidence type="ECO:0000256" key="3">
    <source>
        <dbReference type="PROSITE-ProRule" id="PRU00176"/>
    </source>
</evidence>